<feature type="region of interest" description="Disordered" evidence="1">
    <location>
        <begin position="458"/>
        <end position="493"/>
    </location>
</feature>
<reference evidence="2" key="1">
    <citation type="journal article" date="2020" name="Nature">
        <title>Giant virus diversity and host interactions through global metagenomics.</title>
        <authorList>
            <person name="Schulz F."/>
            <person name="Roux S."/>
            <person name="Paez-Espino D."/>
            <person name="Jungbluth S."/>
            <person name="Walsh D.A."/>
            <person name="Denef V.J."/>
            <person name="McMahon K.D."/>
            <person name="Konstantinidis K.T."/>
            <person name="Eloe-Fadrosh E.A."/>
            <person name="Kyrpides N.C."/>
            <person name="Woyke T."/>
        </authorList>
    </citation>
    <scope>NUCLEOTIDE SEQUENCE</scope>
    <source>
        <strain evidence="2">GVMAG-M-3300023184-184</strain>
    </source>
</reference>
<protein>
    <submittedName>
        <fullName evidence="2">Uncharacterized protein</fullName>
    </submittedName>
</protein>
<organism evidence="2">
    <name type="scientific">viral metagenome</name>
    <dbReference type="NCBI Taxonomy" id="1070528"/>
    <lineage>
        <taxon>unclassified sequences</taxon>
        <taxon>metagenomes</taxon>
        <taxon>organismal metagenomes</taxon>
    </lineage>
</organism>
<dbReference type="EMBL" id="MN740059">
    <property type="protein sequence ID" value="QHT86158.1"/>
    <property type="molecule type" value="Genomic_DNA"/>
</dbReference>
<name>A0A6C0HZH4_9ZZZZ</name>
<accession>A0A6C0HZH4</accession>
<dbReference type="AlphaFoldDB" id="A0A6C0HZH4"/>
<proteinExistence type="predicted"/>
<evidence type="ECO:0000256" key="1">
    <source>
        <dbReference type="SAM" id="MobiDB-lite"/>
    </source>
</evidence>
<sequence length="493" mass="57480">MPIILEKSIVNVINGPKSIYFLKQRIMDPELNKNFLFFLGDTHSMEHFTPCFNDPDCTELQTDFMQMLNSFASTRRIDFYLEDFLTIKPDIFQNQRSLKNAEDVSNKVQQVYYNLYNDPQLRISKSNGIVDAYEEEIKKNMYRIRNGRSNMTELGYLNNSCFYQPLKEKLCKFPNINWHYADARQSLKYSKKNYSIEGIAYSTNEIKKFLNEYFVNKTPKKSINMDNLEELCFNMSEFEKTPNIIELLQDIHIIVTNSNVYIEKLLAQPLFVKQLKKMNPKSKSIYNIESFVALAESYKDYFNKTDFTGFINIIELLIEYYKLCPDGQCSEENKEFAKNIIDKLNSLVFDSRTIQDYSYVADAVGNCAMDIYYILRINKIDNGTEPNKKLVVSYFGSIHSDKLTNYFTNIVKTHELIGHYNAPHDIRRIAIPDVINLNELIPIPSDVIQIEVPIRVNRSRTSKSRTSKSRTSKSRTSKSRTSKSRTSKSKSSK</sequence>
<evidence type="ECO:0000313" key="2">
    <source>
        <dbReference type="EMBL" id="QHT86158.1"/>
    </source>
</evidence>